<evidence type="ECO:0000256" key="3">
    <source>
        <dbReference type="ARBA" id="ARBA00022679"/>
    </source>
</evidence>
<dbReference type="HAMAP" id="MF_00182">
    <property type="entry name" value="Formyl_trans"/>
    <property type="match status" value="1"/>
</dbReference>
<dbReference type="FunFam" id="3.40.50.12230:FF:000001">
    <property type="entry name" value="Methionyl-tRNA formyltransferase"/>
    <property type="match status" value="1"/>
</dbReference>
<gene>
    <name evidence="5 9" type="primary">fmt</name>
    <name evidence="9" type="ORF">Atai01_23510</name>
</gene>
<feature type="domain" description="Formyl transferase C-terminal" evidence="8">
    <location>
        <begin position="204"/>
        <end position="301"/>
    </location>
</feature>
<dbReference type="GO" id="GO:0005829">
    <property type="term" value="C:cytosol"/>
    <property type="evidence" value="ECO:0007669"/>
    <property type="project" value="TreeGrafter"/>
</dbReference>
<name>A0A9W6R148_9PSEU</name>
<dbReference type="GO" id="GO:0004479">
    <property type="term" value="F:methionyl-tRNA formyltransferase activity"/>
    <property type="evidence" value="ECO:0007669"/>
    <property type="project" value="UniProtKB-UniRule"/>
</dbReference>
<dbReference type="PANTHER" id="PTHR11138:SF5">
    <property type="entry name" value="METHIONYL-TRNA FORMYLTRANSFERASE, MITOCHONDRIAL"/>
    <property type="match status" value="1"/>
</dbReference>
<dbReference type="InterPro" id="IPR002376">
    <property type="entry name" value="Formyl_transf_N"/>
</dbReference>
<dbReference type="PANTHER" id="PTHR11138">
    <property type="entry name" value="METHIONYL-TRNA FORMYLTRANSFERASE"/>
    <property type="match status" value="1"/>
</dbReference>
<evidence type="ECO:0000256" key="4">
    <source>
        <dbReference type="ARBA" id="ARBA00022917"/>
    </source>
</evidence>
<evidence type="ECO:0000256" key="1">
    <source>
        <dbReference type="ARBA" id="ARBA00010699"/>
    </source>
</evidence>
<evidence type="ECO:0000259" key="7">
    <source>
        <dbReference type="Pfam" id="PF00551"/>
    </source>
</evidence>
<organism evidence="9 10">
    <name type="scientific">Amycolatopsis taiwanensis</name>
    <dbReference type="NCBI Taxonomy" id="342230"/>
    <lineage>
        <taxon>Bacteria</taxon>
        <taxon>Bacillati</taxon>
        <taxon>Actinomycetota</taxon>
        <taxon>Actinomycetes</taxon>
        <taxon>Pseudonocardiales</taxon>
        <taxon>Pseudonocardiaceae</taxon>
        <taxon>Amycolatopsis</taxon>
    </lineage>
</organism>
<dbReference type="Pfam" id="PF00551">
    <property type="entry name" value="Formyl_trans_N"/>
    <property type="match status" value="1"/>
</dbReference>
<dbReference type="InterPro" id="IPR036477">
    <property type="entry name" value="Formyl_transf_N_sf"/>
</dbReference>
<keyword evidence="4 5" id="KW-0648">Protein biosynthesis</keyword>
<evidence type="ECO:0000256" key="2">
    <source>
        <dbReference type="ARBA" id="ARBA00012261"/>
    </source>
</evidence>
<dbReference type="Pfam" id="PF02911">
    <property type="entry name" value="Formyl_trans_C"/>
    <property type="match status" value="1"/>
</dbReference>
<evidence type="ECO:0000256" key="5">
    <source>
        <dbReference type="HAMAP-Rule" id="MF_00182"/>
    </source>
</evidence>
<dbReference type="InterPro" id="IPR044135">
    <property type="entry name" value="Met-tRNA-FMT_C"/>
</dbReference>
<dbReference type="InterPro" id="IPR041711">
    <property type="entry name" value="Met-tRNA-FMT_N"/>
</dbReference>
<comment type="similarity">
    <text evidence="1 5">Belongs to the Fmt family.</text>
</comment>
<dbReference type="AlphaFoldDB" id="A0A9W6R148"/>
<dbReference type="NCBIfam" id="TIGR00460">
    <property type="entry name" value="fmt"/>
    <property type="match status" value="1"/>
</dbReference>
<reference evidence="9" key="1">
    <citation type="submission" date="2023-03" db="EMBL/GenBank/DDBJ databases">
        <title>Amycolatopsis taiwanensis NBRC 103393.</title>
        <authorList>
            <person name="Ichikawa N."/>
            <person name="Sato H."/>
            <person name="Tonouchi N."/>
        </authorList>
    </citation>
    <scope>NUCLEOTIDE SEQUENCE</scope>
    <source>
        <strain evidence="9">NBRC 103393</strain>
    </source>
</reference>
<dbReference type="InterPro" id="IPR005793">
    <property type="entry name" value="Formyl_trans_C"/>
</dbReference>
<dbReference type="EMBL" id="BSTI01000004">
    <property type="protein sequence ID" value="GLY65732.1"/>
    <property type="molecule type" value="Genomic_DNA"/>
</dbReference>
<comment type="caution">
    <text evidence="9">The sequence shown here is derived from an EMBL/GenBank/DDBJ whole genome shotgun (WGS) entry which is preliminary data.</text>
</comment>
<evidence type="ECO:0000313" key="10">
    <source>
        <dbReference type="Proteomes" id="UP001165136"/>
    </source>
</evidence>
<dbReference type="SUPFAM" id="SSF53328">
    <property type="entry name" value="Formyltransferase"/>
    <property type="match status" value="1"/>
</dbReference>
<dbReference type="Proteomes" id="UP001165136">
    <property type="component" value="Unassembled WGS sequence"/>
</dbReference>
<comment type="catalytic activity">
    <reaction evidence="5">
        <text>L-methionyl-tRNA(fMet) + (6R)-10-formyltetrahydrofolate = N-formyl-L-methionyl-tRNA(fMet) + (6S)-5,6,7,8-tetrahydrofolate + H(+)</text>
        <dbReference type="Rhea" id="RHEA:24380"/>
        <dbReference type="Rhea" id="RHEA-COMP:9952"/>
        <dbReference type="Rhea" id="RHEA-COMP:9953"/>
        <dbReference type="ChEBI" id="CHEBI:15378"/>
        <dbReference type="ChEBI" id="CHEBI:57453"/>
        <dbReference type="ChEBI" id="CHEBI:78530"/>
        <dbReference type="ChEBI" id="CHEBI:78844"/>
        <dbReference type="ChEBI" id="CHEBI:195366"/>
        <dbReference type="EC" id="2.1.2.9"/>
    </reaction>
</comment>
<feature type="domain" description="Formyl transferase N-terminal" evidence="7">
    <location>
        <begin position="2"/>
        <end position="179"/>
    </location>
</feature>
<dbReference type="RefSeq" id="WP_285486809.1">
    <property type="nucleotide sequence ID" value="NZ_BSTI01000004.1"/>
</dbReference>
<comment type="function">
    <text evidence="5">Attaches a formyl group to the free amino group of methionyl-tRNA(fMet). The formyl group appears to play a dual role in the initiator identity of N-formylmethionyl-tRNA by promoting its recognition by IF2 and preventing the misappropriation of this tRNA by the elongation apparatus.</text>
</comment>
<dbReference type="EC" id="2.1.2.9" evidence="2 5"/>
<feature type="compositionally biased region" description="Basic and acidic residues" evidence="6">
    <location>
        <begin position="299"/>
        <end position="310"/>
    </location>
</feature>
<dbReference type="Gene3D" id="3.40.50.12230">
    <property type="match status" value="1"/>
</dbReference>
<dbReference type="SUPFAM" id="SSF50486">
    <property type="entry name" value="FMT C-terminal domain-like"/>
    <property type="match status" value="1"/>
</dbReference>
<keyword evidence="3 5" id="KW-0808">Transferase</keyword>
<sequence length="310" mass="32963">MRLVFAGTPEPAVPSLRALLDSPRHDVVAVVTRPDAPAGRGRSLVRSPVGRLADERGIEVLTPAKAGDDDFLDRLRELAPDACAVVAYGALLPQRALEIPRHGWINLHFSLLPAWRGAAPVQAAIRAGDEITGASTFQIVRELDAGPVYGVVTEKVGAADTAGELLGRLAVSGARLLVSTMDGVEEGSLRAEPQPADGVTYAPKVTVEDARVSFTEPAAAVDRLVRAVTPEPGAWALFRGERLKLGPVSVVDEPELTLAPGELKVERRRVLAGTATRPVRLGEVQAQGKKRMSAPDWARGTRIESGERLS</sequence>
<dbReference type="CDD" id="cd08646">
    <property type="entry name" value="FMT_core_Met-tRNA-FMT_N"/>
    <property type="match status" value="1"/>
</dbReference>
<dbReference type="InterPro" id="IPR005794">
    <property type="entry name" value="Fmt"/>
</dbReference>
<feature type="binding site" evidence="5">
    <location>
        <begin position="110"/>
        <end position="113"/>
    </location>
    <ligand>
        <name>(6S)-5,6,7,8-tetrahydrofolate</name>
        <dbReference type="ChEBI" id="CHEBI:57453"/>
    </ligand>
</feature>
<dbReference type="CDD" id="cd08704">
    <property type="entry name" value="Met_tRNA_FMT_C"/>
    <property type="match status" value="1"/>
</dbReference>
<dbReference type="InterPro" id="IPR011034">
    <property type="entry name" value="Formyl_transferase-like_C_sf"/>
</dbReference>
<keyword evidence="10" id="KW-1185">Reference proteome</keyword>
<evidence type="ECO:0000313" key="9">
    <source>
        <dbReference type="EMBL" id="GLY65732.1"/>
    </source>
</evidence>
<accession>A0A9W6R148</accession>
<feature type="region of interest" description="Disordered" evidence="6">
    <location>
        <begin position="281"/>
        <end position="310"/>
    </location>
</feature>
<protein>
    <recommendedName>
        <fullName evidence="2 5">Methionyl-tRNA formyltransferase</fullName>
        <ecNumber evidence="2 5">2.1.2.9</ecNumber>
    </recommendedName>
</protein>
<proteinExistence type="inferred from homology"/>
<evidence type="ECO:0000256" key="6">
    <source>
        <dbReference type="SAM" id="MobiDB-lite"/>
    </source>
</evidence>
<evidence type="ECO:0000259" key="8">
    <source>
        <dbReference type="Pfam" id="PF02911"/>
    </source>
</evidence>